<proteinExistence type="predicted"/>
<evidence type="ECO:0000313" key="2">
    <source>
        <dbReference type="EMBL" id="KAF9442275.1"/>
    </source>
</evidence>
<organism evidence="2 3">
    <name type="scientific">Macrolepiota fuliginosa MF-IS2</name>
    <dbReference type="NCBI Taxonomy" id="1400762"/>
    <lineage>
        <taxon>Eukaryota</taxon>
        <taxon>Fungi</taxon>
        <taxon>Dikarya</taxon>
        <taxon>Basidiomycota</taxon>
        <taxon>Agaricomycotina</taxon>
        <taxon>Agaricomycetes</taxon>
        <taxon>Agaricomycetidae</taxon>
        <taxon>Agaricales</taxon>
        <taxon>Agaricineae</taxon>
        <taxon>Agaricaceae</taxon>
        <taxon>Macrolepiota</taxon>
    </lineage>
</organism>
<dbReference type="EMBL" id="MU151666">
    <property type="protein sequence ID" value="KAF9442275.1"/>
    <property type="molecule type" value="Genomic_DNA"/>
</dbReference>
<dbReference type="Pfam" id="PF09362">
    <property type="entry name" value="DUF1996"/>
    <property type="match status" value="1"/>
</dbReference>
<feature type="domain" description="DUF1996" evidence="1">
    <location>
        <begin position="27"/>
        <end position="264"/>
    </location>
</feature>
<reference evidence="2" key="1">
    <citation type="submission" date="2020-11" db="EMBL/GenBank/DDBJ databases">
        <authorList>
            <consortium name="DOE Joint Genome Institute"/>
            <person name="Ahrendt S."/>
            <person name="Riley R."/>
            <person name="Andreopoulos W."/>
            <person name="Labutti K."/>
            <person name="Pangilinan J."/>
            <person name="Ruiz-Duenas F.J."/>
            <person name="Barrasa J.M."/>
            <person name="Sanchez-Garcia M."/>
            <person name="Camarero S."/>
            <person name="Miyauchi S."/>
            <person name="Serrano A."/>
            <person name="Linde D."/>
            <person name="Babiker R."/>
            <person name="Drula E."/>
            <person name="Ayuso-Fernandez I."/>
            <person name="Pacheco R."/>
            <person name="Padilla G."/>
            <person name="Ferreira P."/>
            <person name="Barriuso J."/>
            <person name="Kellner H."/>
            <person name="Castanera R."/>
            <person name="Alfaro M."/>
            <person name="Ramirez L."/>
            <person name="Pisabarro A.G."/>
            <person name="Kuo A."/>
            <person name="Tritt A."/>
            <person name="Lipzen A."/>
            <person name="He G."/>
            <person name="Yan M."/>
            <person name="Ng V."/>
            <person name="Cullen D."/>
            <person name="Martin F."/>
            <person name="Rosso M.-N."/>
            <person name="Henrissat B."/>
            <person name="Hibbett D."/>
            <person name="Martinez A.T."/>
            <person name="Grigoriev I.V."/>
        </authorList>
    </citation>
    <scope>NUCLEOTIDE SEQUENCE</scope>
    <source>
        <strain evidence="2">MF-IS2</strain>
    </source>
</reference>
<comment type="caution">
    <text evidence="2">The sequence shown here is derived from an EMBL/GenBank/DDBJ whole genome shotgun (WGS) entry which is preliminary data.</text>
</comment>
<dbReference type="OrthoDB" id="74764at2759"/>
<dbReference type="AlphaFoldDB" id="A0A9P5X1H5"/>
<dbReference type="Proteomes" id="UP000807342">
    <property type="component" value="Unassembled WGS sequence"/>
</dbReference>
<evidence type="ECO:0000259" key="1">
    <source>
        <dbReference type="Pfam" id="PF09362"/>
    </source>
</evidence>
<dbReference type="PANTHER" id="PTHR43662:SF3">
    <property type="entry name" value="DOMAIN PROTEIN, PUTATIVE (AFU_ORTHOLOGUE AFUA_6G11970)-RELATED"/>
    <property type="match status" value="1"/>
</dbReference>
<gene>
    <name evidence="2" type="ORF">P691DRAFT_739102</name>
</gene>
<keyword evidence="3" id="KW-1185">Reference proteome</keyword>
<dbReference type="InterPro" id="IPR018535">
    <property type="entry name" value="DUF1996"/>
</dbReference>
<evidence type="ECO:0000313" key="3">
    <source>
        <dbReference type="Proteomes" id="UP000807342"/>
    </source>
</evidence>
<dbReference type="PANTHER" id="PTHR43662">
    <property type="match status" value="1"/>
</dbReference>
<accession>A0A9P5X1H5</accession>
<protein>
    <recommendedName>
        <fullName evidence="1">DUF1996 domain-containing protein</fullName>
    </recommendedName>
</protein>
<name>A0A9P5X1H5_9AGAR</name>
<sequence length="409" mass="44940">MTQYLALSVSAYWLMGANNILTIQRIDPIVDSGKVSTHVHSVVGGSNFGLNSTTGLLRQSQCTSIPIPQDKSNYWFPVSAPLWDNGSFTSVEGNAVMYDIIFNGLYYLFSDVPGVTTAFPDDFRMVSGDMTLRTLDPMSFSQQAITFLCLDFQGTSTRHSELPEKRCPSGIRSQINFPSCWDGKNTDSFDHQSHVSFLSTGPDSGTCNNTNYPITIPRIFLEVYWYSQGFDEFRPLAARPDQPFVFSNGDPTGYGFHADFFNGWDEGILQRALSECNCNQFGDPACCVQKGIFNMDTTTKCFITNTFMENTTGTLPDLPGANPVQSGCYEEYIDGTVPASLDPIYIYNGTSQTPPSTGTIVVPAQTRHVSQTARGTCLSTGNINNSAWMAGQVPPYFSVVIFAVTLILV</sequence>